<dbReference type="GO" id="GO:0004803">
    <property type="term" value="F:transposase activity"/>
    <property type="evidence" value="ECO:0007669"/>
    <property type="project" value="UniProtKB-UniRule"/>
</dbReference>
<evidence type="ECO:0000256" key="5">
    <source>
        <dbReference type="ARBA" id="ARBA00023172"/>
    </source>
</evidence>
<dbReference type="AlphaFoldDB" id="A0A077MA56"/>
<proteinExistence type="inferred from homology"/>
<dbReference type="Pfam" id="PF00872">
    <property type="entry name" value="Transposase_mut"/>
    <property type="match status" value="1"/>
</dbReference>
<dbReference type="InterPro" id="IPR001207">
    <property type="entry name" value="Transposase_mutator"/>
</dbReference>
<evidence type="ECO:0000313" key="9">
    <source>
        <dbReference type="Proteomes" id="UP000035720"/>
    </source>
</evidence>
<name>A0A077MA56_9MICO</name>
<dbReference type="STRING" id="1193518.BN13_20047"/>
<dbReference type="Proteomes" id="UP000035720">
    <property type="component" value="Unassembled WGS sequence"/>
</dbReference>
<feature type="region of interest" description="Disordered" evidence="7">
    <location>
        <begin position="426"/>
        <end position="445"/>
    </location>
</feature>
<feature type="compositionally biased region" description="Basic and acidic residues" evidence="7">
    <location>
        <begin position="426"/>
        <end position="437"/>
    </location>
</feature>
<dbReference type="OrthoDB" id="9793302at2"/>
<evidence type="ECO:0000256" key="4">
    <source>
        <dbReference type="ARBA" id="ARBA00023125"/>
    </source>
</evidence>
<evidence type="ECO:0000256" key="6">
    <source>
        <dbReference type="RuleBase" id="RU365089"/>
    </source>
</evidence>
<evidence type="ECO:0000256" key="1">
    <source>
        <dbReference type="ARBA" id="ARBA00002190"/>
    </source>
</evidence>
<keyword evidence="9" id="KW-1185">Reference proteome</keyword>
<comment type="caution">
    <text evidence="8">The sequence shown here is derived from an EMBL/GenBank/DDBJ whole genome shotgun (WGS) entry which is preliminary data.</text>
</comment>
<evidence type="ECO:0000256" key="3">
    <source>
        <dbReference type="ARBA" id="ARBA00022578"/>
    </source>
</evidence>
<gene>
    <name evidence="8" type="ORF">BN13_20047</name>
</gene>
<evidence type="ECO:0000256" key="2">
    <source>
        <dbReference type="ARBA" id="ARBA00010961"/>
    </source>
</evidence>
<accession>A0A077MA56</accession>
<dbReference type="EMBL" id="CAJC01000112">
    <property type="protein sequence ID" value="CCI52725.1"/>
    <property type="molecule type" value="Genomic_DNA"/>
</dbReference>
<reference evidence="8 9" key="1">
    <citation type="journal article" date="2013" name="ISME J.">
        <title>A metabolic model for members of the genus Tetrasphaera involved in enhanced biological phosphorus removal.</title>
        <authorList>
            <person name="Kristiansen R."/>
            <person name="Nguyen H.T.T."/>
            <person name="Saunders A.M."/>
            <person name="Nielsen J.L."/>
            <person name="Wimmer R."/>
            <person name="Le V.Q."/>
            <person name="McIlroy S.J."/>
            <person name="Petrovski S."/>
            <person name="Seviour R.J."/>
            <person name="Calteau A."/>
            <person name="Nielsen K.L."/>
            <person name="Nielsen P.H."/>
        </authorList>
    </citation>
    <scope>NUCLEOTIDE SEQUENCE [LARGE SCALE GENOMIC DNA]</scope>
    <source>
        <strain evidence="8 9">Ben 74</strain>
    </source>
</reference>
<dbReference type="NCBIfam" id="NF033543">
    <property type="entry name" value="transpos_IS256"/>
    <property type="match status" value="1"/>
</dbReference>
<keyword evidence="6" id="KW-0814">Transposable element</keyword>
<organism evidence="8 9">
    <name type="scientific">Nostocoides jenkinsii Ben 74</name>
    <dbReference type="NCBI Taxonomy" id="1193518"/>
    <lineage>
        <taxon>Bacteria</taxon>
        <taxon>Bacillati</taxon>
        <taxon>Actinomycetota</taxon>
        <taxon>Actinomycetes</taxon>
        <taxon>Micrococcales</taxon>
        <taxon>Intrasporangiaceae</taxon>
        <taxon>Nostocoides</taxon>
    </lineage>
</organism>
<sequence length="445" mass="48800">MSARVSPTDRIHARIDALFAQDRPLPEVLEEVARLGAQLLMQAALEAEVTEFLGRERYQRAATITDARPGSRNGYRPVTVKTTAGPVQLERPKLRGTTAAFASRLFGKHVTKTNALESLVIAAFVRGLSVRDVEATLAEALGDQAAISKSTVSTICQAITAEYEQWAARRLEGVSVDYLFLDASFFRMHPGSPAEPVLAAWGISTDGKPVFIGLAPGAGESTDAWVDFLADLRDRGLGSPLLVISDGAQGLIAAIEQIYPKALRQRCLIHRLRNVLAKTPTGMQDEIRDSYWAIFDTTDLDIEPGPALVDLIDTRVRAFAEKYAAIYPAAMKILLTDAAGLSAYLRFPAEHHQRIRHSNFIERTFGETRRRAKVIGRFPGETSCISLVWAVLDRASAGWRGLAMTPAGSRLLHDLRRSLLDPPRELRPRHAVDHAHQTDAVTATA</sequence>
<dbReference type="PANTHER" id="PTHR33217:SF9">
    <property type="entry name" value="MUTATOR FAMILY TRANSPOSASE"/>
    <property type="match status" value="1"/>
</dbReference>
<comment type="function">
    <text evidence="1 6">Required for the transposition of the insertion element.</text>
</comment>
<keyword evidence="3 6" id="KW-0815">Transposition</keyword>
<keyword evidence="4 6" id="KW-0238">DNA-binding</keyword>
<dbReference type="GO" id="GO:0006313">
    <property type="term" value="P:DNA transposition"/>
    <property type="evidence" value="ECO:0007669"/>
    <property type="project" value="UniProtKB-UniRule"/>
</dbReference>
<evidence type="ECO:0000256" key="7">
    <source>
        <dbReference type="SAM" id="MobiDB-lite"/>
    </source>
</evidence>
<evidence type="ECO:0000313" key="8">
    <source>
        <dbReference type="EMBL" id="CCI52725.1"/>
    </source>
</evidence>
<dbReference type="PANTHER" id="PTHR33217">
    <property type="entry name" value="TRANSPOSASE FOR INSERTION SEQUENCE ELEMENT IS1081"/>
    <property type="match status" value="1"/>
</dbReference>
<keyword evidence="5 6" id="KW-0233">DNA recombination</keyword>
<comment type="similarity">
    <text evidence="2 6">Belongs to the transposase mutator family.</text>
</comment>
<dbReference type="RefSeq" id="WP_048543564.1">
    <property type="nucleotide sequence ID" value="NZ_HF571038.1"/>
</dbReference>
<dbReference type="GO" id="GO:0003677">
    <property type="term" value="F:DNA binding"/>
    <property type="evidence" value="ECO:0007669"/>
    <property type="project" value="UniProtKB-UniRule"/>
</dbReference>
<protein>
    <recommendedName>
        <fullName evidence="6">Mutator family transposase</fullName>
    </recommendedName>
</protein>